<keyword evidence="2" id="KW-1185">Reference proteome</keyword>
<protein>
    <submittedName>
        <fullName evidence="1">Uncharacterized protein</fullName>
    </submittedName>
</protein>
<reference evidence="1" key="1">
    <citation type="submission" date="2024-12" db="EMBL/GenBank/DDBJ databases">
        <title>Comparative genomics and development of molecular markers within Purpureocillium lilacinum and among Purpureocillium species.</title>
        <authorList>
            <person name="Yeh Z.-Y."/>
            <person name="Ni N.-T."/>
            <person name="Lo P.-H."/>
            <person name="Mushyakhwo K."/>
            <person name="Lin C.-F."/>
            <person name="Nai Y.-S."/>
        </authorList>
    </citation>
    <scope>NUCLEOTIDE SEQUENCE</scope>
    <source>
        <strain evidence="1">NCHU-NPUST-175</strain>
    </source>
</reference>
<organism evidence="1 2">
    <name type="scientific">Purpureocillium lilacinum</name>
    <name type="common">Paecilomyces lilacinus</name>
    <dbReference type="NCBI Taxonomy" id="33203"/>
    <lineage>
        <taxon>Eukaryota</taxon>
        <taxon>Fungi</taxon>
        <taxon>Dikarya</taxon>
        <taxon>Ascomycota</taxon>
        <taxon>Pezizomycotina</taxon>
        <taxon>Sordariomycetes</taxon>
        <taxon>Hypocreomycetidae</taxon>
        <taxon>Hypocreales</taxon>
        <taxon>Ophiocordycipitaceae</taxon>
        <taxon>Purpureocillium</taxon>
    </lineage>
</organism>
<accession>A0ACC4E4F8</accession>
<comment type="caution">
    <text evidence="1">The sequence shown here is derived from an EMBL/GenBank/DDBJ whole genome shotgun (WGS) entry which is preliminary data.</text>
</comment>
<dbReference type="Proteomes" id="UP001638806">
    <property type="component" value="Unassembled WGS sequence"/>
</dbReference>
<dbReference type="EMBL" id="JBGNUJ010000003">
    <property type="protein sequence ID" value="KAL3962531.1"/>
    <property type="molecule type" value="Genomic_DNA"/>
</dbReference>
<evidence type="ECO:0000313" key="2">
    <source>
        <dbReference type="Proteomes" id="UP001638806"/>
    </source>
</evidence>
<gene>
    <name evidence="1" type="ORF">ACCO45_004054</name>
</gene>
<proteinExistence type="predicted"/>
<sequence>MEKRGLSVWRKRQVRSDAPAVGAESASRHKTGATGAGAGASGLLQRWKGCWWREGERTMAAVCKQLVSNQSIARTAPHRPGGARGTPQRASGHRQGVPRRRKRTMDRPAECLAQREGGLECRVSRTGSGAAAQGDDGNLAGVGRAMEGGRRPTRTEPPRRTPLYSKPTYFVQTAGSDCTTTAPPRRTYERVYSVLGTKLETRWWSTILRERSDDPFAMRT</sequence>
<evidence type="ECO:0000313" key="1">
    <source>
        <dbReference type="EMBL" id="KAL3962531.1"/>
    </source>
</evidence>
<name>A0ACC4E4F8_PURLI</name>